<keyword evidence="1" id="KW-0472">Membrane</keyword>
<keyword evidence="1" id="KW-0812">Transmembrane</keyword>
<evidence type="ECO:0000313" key="2">
    <source>
        <dbReference type="Proteomes" id="UP000095282"/>
    </source>
</evidence>
<evidence type="ECO:0000313" key="3">
    <source>
        <dbReference type="WBParaSite" id="Csp11.Scaffold629.g16516.t1"/>
    </source>
</evidence>
<feature type="transmembrane region" description="Helical" evidence="1">
    <location>
        <begin position="50"/>
        <end position="69"/>
    </location>
</feature>
<dbReference type="WBParaSite" id="Csp11.Scaffold629.g16516.t1">
    <property type="protein sequence ID" value="Csp11.Scaffold629.g16516.t1"/>
    <property type="gene ID" value="Csp11.Scaffold629.g16516"/>
</dbReference>
<keyword evidence="1" id="KW-1133">Transmembrane helix</keyword>
<evidence type="ECO:0000256" key="1">
    <source>
        <dbReference type="SAM" id="Phobius"/>
    </source>
</evidence>
<feature type="transmembrane region" description="Helical" evidence="1">
    <location>
        <begin position="19"/>
        <end position="38"/>
    </location>
</feature>
<dbReference type="Proteomes" id="UP000095282">
    <property type="component" value="Unplaced"/>
</dbReference>
<keyword evidence="2" id="KW-1185">Reference proteome</keyword>
<proteinExistence type="predicted"/>
<dbReference type="AlphaFoldDB" id="A0A1I7UAI0"/>
<name>A0A1I7UAI0_9PELO</name>
<protein>
    <submittedName>
        <fullName evidence="3">PrgI family protein</fullName>
    </submittedName>
</protein>
<accession>A0A1I7UAI0</accession>
<organism evidence="2 3">
    <name type="scientific">Caenorhabditis tropicalis</name>
    <dbReference type="NCBI Taxonomy" id="1561998"/>
    <lineage>
        <taxon>Eukaryota</taxon>
        <taxon>Metazoa</taxon>
        <taxon>Ecdysozoa</taxon>
        <taxon>Nematoda</taxon>
        <taxon>Chromadorea</taxon>
        <taxon>Rhabditida</taxon>
        <taxon>Rhabditina</taxon>
        <taxon>Rhabditomorpha</taxon>
        <taxon>Rhabditoidea</taxon>
        <taxon>Rhabditidae</taxon>
        <taxon>Peloderinae</taxon>
        <taxon>Caenorhabditis</taxon>
    </lineage>
</organism>
<reference evidence="3" key="1">
    <citation type="submission" date="2016-11" db="UniProtKB">
        <authorList>
            <consortium name="WormBaseParasite"/>
        </authorList>
    </citation>
    <scope>IDENTIFICATION</scope>
</reference>
<sequence>MKAIFIILLTSGEGLKSGITYNILIFLPLGFPFAYFLLEQYFDSKEGLVLALAWFTVTVYCFIDIHLIWKNGLKPLSIWRIYIEDLNNEFREQNKENRKRERNMNLA</sequence>